<evidence type="ECO:0000313" key="10">
    <source>
        <dbReference type="Proteomes" id="UP000626109"/>
    </source>
</evidence>
<feature type="transmembrane region" description="Helical" evidence="7">
    <location>
        <begin position="12"/>
        <end position="32"/>
    </location>
</feature>
<organism evidence="9 10">
    <name type="scientific">Polarella glacialis</name>
    <name type="common">Dinoflagellate</name>
    <dbReference type="NCBI Taxonomy" id="89957"/>
    <lineage>
        <taxon>Eukaryota</taxon>
        <taxon>Sar</taxon>
        <taxon>Alveolata</taxon>
        <taxon>Dinophyceae</taxon>
        <taxon>Suessiales</taxon>
        <taxon>Suessiaceae</taxon>
        <taxon>Polarella</taxon>
    </lineage>
</organism>
<comment type="function">
    <text evidence="7">Choline transporter.</text>
</comment>
<dbReference type="PANTHER" id="PTHR12385:SF14">
    <property type="entry name" value="CHOLINE TRANSPORTER-LIKE 2"/>
    <property type="match status" value="1"/>
</dbReference>
<evidence type="ECO:0000256" key="1">
    <source>
        <dbReference type="ARBA" id="ARBA00004141"/>
    </source>
</evidence>
<feature type="transmembrane region" description="Helical" evidence="7">
    <location>
        <begin position="184"/>
        <end position="209"/>
    </location>
</feature>
<evidence type="ECO:0000256" key="4">
    <source>
        <dbReference type="ARBA" id="ARBA00022989"/>
    </source>
</evidence>
<feature type="transmembrane region" description="Helical" evidence="7">
    <location>
        <begin position="144"/>
        <end position="172"/>
    </location>
</feature>
<dbReference type="EMBL" id="CAJNNW010030847">
    <property type="protein sequence ID" value="CAE8704708.1"/>
    <property type="molecule type" value="Genomic_DNA"/>
</dbReference>
<dbReference type="GO" id="GO:0005886">
    <property type="term" value="C:plasma membrane"/>
    <property type="evidence" value="ECO:0007669"/>
    <property type="project" value="UniProtKB-SubCell"/>
</dbReference>
<evidence type="ECO:0000256" key="3">
    <source>
        <dbReference type="ARBA" id="ARBA00022692"/>
    </source>
</evidence>
<feature type="transmembrane region" description="Helical" evidence="7">
    <location>
        <begin position="116"/>
        <end position="138"/>
    </location>
</feature>
<evidence type="ECO:0000256" key="8">
    <source>
        <dbReference type="SAM" id="MobiDB-lite"/>
    </source>
</evidence>
<sequence>AASFFVFLWSNALNIAIGQCVIAGAVGVWFFTPNFEKGKRGAIKRSCWNVFRYHLGSLAFGSFIIAVIQFIRALLYYYQKQAAAQKNRVMVIIFRVLGCLTWCFEKCVKFLNKNAYIQIALMGTSFCTSAKKAFFLILRNALRFGTVAVLGAIIHKIGFFFIMAASMALGYLIISAMHPDMSPLIPMVVYFFMSYVISELFMNVFGLAVDSTLQCFLACEEMEMGGDFVPKELSRWLEDGPLDKDPTADPAADQKDFD</sequence>
<feature type="transmembrane region" description="Helical" evidence="7">
    <location>
        <begin position="53"/>
        <end position="75"/>
    </location>
</feature>
<dbReference type="InterPro" id="IPR007603">
    <property type="entry name" value="Choline_transptr-like"/>
</dbReference>
<comment type="caution">
    <text evidence="9">The sequence shown here is derived from an EMBL/GenBank/DDBJ whole genome shotgun (WGS) entry which is preliminary data.</text>
</comment>
<keyword evidence="6" id="KW-0325">Glycoprotein</keyword>
<dbReference type="PANTHER" id="PTHR12385">
    <property type="entry name" value="CHOLINE TRANSPORTER-LIKE (SLC FAMILY 44)"/>
    <property type="match status" value="1"/>
</dbReference>
<accession>A0A813KE26</accession>
<feature type="non-terminal residue" evidence="9">
    <location>
        <position position="1"/>
    </location>
</feature>
<feature type="region of interest" description="Disordered" evidence="8">
    <location>
        <begin position="239"/>
        <end position="258"/>
    </location>
</feature>
<gene>
    <name evidence="9" type="ORF">PGLA2088_LOCUS33332</name>
</gene>
<dbReference type="AlphaFoldDB" id="A0A813KE26"/>
<proteinExistence type="inferred from homology"/>
<keyword evidence="5 7" id="KW-0472">Membrane</keyword>
<dbReference type="Proteomes" id="UP000626109">
    <property type="component" value="Unassembled WGS sequence"/>
</dbReference>
<comment type="subcellular location">
    <subcellularLocation>
        <location evidence="7">Cell membrane</location>
        <topology evidence="7">Multi-pass membrane protein</topology>
    </subcellularLocation>
    <subcellularLocation>
        <location evidence="1">Membrane</location>
        <topology evidence="1">Multi-pass membrane protein</topology>
    </subcellularLocation>
</comment>
<evidence type="ECO:0000256" key="7">
    <source>
        <dbReference type="RuleBase" id="RU368066"/>
    </source>
</evidence>
<dbReference type="Pfam" id="PF04515">
    <property type="entry name" value="Choline_transpo"/>
    <property type="match status" value="1"/>
</dbReference>
<keyword evidence="3 7" id="KW-0812">Transmembrane</keyword>
<keyword evidence="4 7" id="KW-1133">Transmembrane helix</keyword>
<protein>
    <recommendedName>
        <fullName evidence="7">Choline transporter-like protein</fullName>
    </recommendedName>
</protein>
<comment type="similarity">
    <text evidence="2 7">Belongs to the CTL (choline transporter-like) family.</text>
</comment>
<evidence type="ECO:0000256" key="5">
    <source>
        <dbReference type="ARBA" id="ARBA00023136"/>
    </source>
</evidence>
<dbReference type="GO" id="GO:0022857">
    <property type="term" value="F:transmembrane transporter activity"/>
    <property type="evidence" value="ECO:0007669"/>
    <property type="project" value="UniProtKB-UniRule"/>
</dbReference>
<reference evidence="9" key="1">
    <citation type="submission" date="2021-02" db="EMBL/GenBank/DDBJ databases">
        <authorList>
            <person name="Dougan E. K."/>
            <person name="Rhodes N."/>
            <person name="Thang M."/>
            <person name="Chan C."/>
        </authorList>
    </citation>
    <scope>NUCLEOTIDE SEQUENCE</scope>
</reference>
<comment type="caution">
    <text evidence="7">Lacks conserved residue(s) required for the propagation of feature annotation.</text>
</comment>
<evidence type="ECO:0000256" key="6">
    <source>
        <dbReference type="ARBA" id="ARBA00023180"/>
    </source>
</evidence>
<evidence type="ECO:0000256" key="2">
    <source>
        <dbReference type="ARBA" id="ARBA00007168"/>
    </source>
</evidence>
<name>A0A813KE26_POLGL</name>
<evidence type="ECO:0000313" key="9">
    <source>
        <dbReference type="EMBL" id="CAE8704708.1"/>
    </source>
</evidence>